<dbReference type="InterPro" id="IPR001757">
    <property type="entry name" value="P_typ_ATPase"/>
</dbReference>
<evidence type="ECO:0000256" key="5">
    <source>
        <dbReference type="ARBA" id="ARBA00022989"/>
    </source>
</evidence>
<dbReference type="GO" id="GO:0016887">
    <property type="term" value="F:ATP hydrolysis activity"/>
    <property type="evidence" value="ECO:0007669"/>
    <property type="project" value="InterPro"/>
</dbReference>
<keyword evidence="3" id="KW-0479">Metal-binding</keyword>
<feature type="transmembrane region" description="Helical" evidence="7">
    <location>
        <begin position="7"/>
        <end position="23"/>
    </location>
</feature>
<evidence type="ECO:0000259" key="8">
    <source>
        <dbReference type="Pfam" id="PF00122"/>
    </source>
</evidence>
<dbReference type="Gene3D" id="2.70.150.10">
    <property type="entry name" value="Calcium-transporting ATPase, cytoplasmic transduction domain A"/>
    <property type="match status" value="1"/>
</dbReference>
<protein>
    <recommendedName>
        <fullName evidence="8">P-type ATPase A domain-containing protein</fullName>
    </recommendedName>
</protein>
<organism evidence="9">
    <name type="scientific">marine sediment metagenome</name>
    <dbReference type="NCBI Taxonomy" id="412755"/>
    <lineage>
        <taxon>unclassified sequences</taxon>
        <taxon>metagenomes</taxon>
        <taxon>ecological metagenomes</taxon>
    </lineage>
</organism>
<reference evidence="9" key="1">
    <citation type="journal article" date="2014" name="Front. Microbiol.">
        <title>High frequency of phylogenetically diverse reductive dehalogenase-homologous genes in deep subseafloor sedimentary metagenomes.</title>
        <authorList>
            <person name="Kawai M."/>
            <person name="Futagami T."/>
            <person name="Toyoda A."/>
            <person name="Takaki Y."/>
            <person name="Nishi S."/>
            <person name="Hori S."/>
            <person name="Arai W."/>
            <person name="Tsubouchi T."/>
            <person name="Morono Y."/>
            <person name="Uchiyama I."/>
            <person name="Ito T."/>
            <person name="Fujiyama A."/>
            <person name="Inagaki F."/>
            <person name="Takami H."/>
        </authorList>
    </citation>
    <scope>NUCLEOTIDE SEQUENCE</scope>
    <source>
        <strain evidence="9">Expedition CK06-06</strain>
    </source>
</reference>
<comment type="subcellular location">
    <subcellularLocation>
        <location evidence="1">Endomembrane system</location>
        <topology evidence="1">Multi-pass membrane protein</topology>
    </subcellularLocation>
</comment>
<evidence type="ECO:0000313" key="9">
    <source>
        <dbReference type="EMBL" id="GAI58126.1"/>
    </source>
</evidence>
<dbReference type="GO" id="GO:0016020">
    <property type="term" value="C:membrane"/>
    <property type="evidence" value="ECO:0007669"/>
    <property type="project" value="InterPro"/>
</dbReference>
<feature type="transmembrane region" description="Helical" evidence="7">
    <location>
        <begin position="75"/>
        <end position="97"/>
    </location>
</feature>
<dbReference type="InterPro" id="IPR008250">
    <property type="entry name" value="ATPase_P-typ_transduc_dom_A_sf"/>
</dbReference>
<evidence type="ECO:0000256" key="4">
    <source>
        <dbReference type="ARBA" id="ARBA00022967"/>
    </source>
</evidence>
<dbReference type="GO" id="GO:0005524">
    <property type="term" value="F:ATP binding"/>
    <property type="evidence" value="ECO:0007669"/>
    <property type="project" value="InterPro"/>
</dbReference>
<keyword evidence="5 7" id="KW-1133">Transmembrane helix</keyword>
<dbReference type="NCBIfam" id="TIGR01494">
    <property type="entry name" value="ATPase_P-type"/>
    <property type="match status" value="1"/>
</dbReference>
<dbReference type="InterPro" id="IPR059000">
    <property type="entry name" value="ATPase_P-type_domA"/>
</dbReference>
<keyword evidence="6 7" id="KW-0472">Membrane</keyword>
<evidence type="ECO:0000256" key="7">
    <source>
        <dbReference type="SAM" id="Phobius"/>
    </source>
</evidence>
<name>X1QTK0_9ZZZZ</name>
<dbReference type="FunFam" id="2.70.150.10:FF:000002">
    <property type="entry name" value="Copper-transporting ATPase 1, putative"/>
    <property type="match status" value="1"/>
</dbReference>
<accession>X1QTK0</accession>
<evidence type="ECO:0000256" key="1">
    <source>
        <dbReference type="ARBA" id="ARBA00004127"/>
    </source>
</evidence>
<feature type="non-terminal residue" evidence="9">
    <location>
        <position position="235"/>
    </location>
</feature>
<evidence type="ECO:0000256" key="2">
    <source>
        <dbReference type="ARBA" id="ARBA00022692"/>
    </source>
</evidence>
<dbReference type="PANTHER" id="PTHR43520:SF8">
    <property type="entry name" value="P-TYPE CU(+) TRANSPORTER"/>
    <property type="match status" value="1"/>
</dbReference>
<dbReference type="PRINTS" id="PR00943">
    <property type="entry name" value="CUATPASE"/>
</dbReference>
<dbReference type="SUPFAM" id="SSF81653">
    <property type="entry name" value="Calcium ATPase, transduction domain A"/>
    <property type="match status" value="1"/>
</dbReference>
<dbReference type="GO" id="GO:0043682">
    <property type="term" value="F:P-type divalent copper transporter activity"/>
    <property type="evidence" value="ECO:0007669"/>
    <property type="project" value="TreeGrafter"/>
</dbReference>
<proteinExistence type="predicted"/>
<keyword evidence="2 7" id="KW-0812">Transmembrane</keyword>
<feature type="transmembrane region" description="Helical" evidence="7">
    <location>
        <begin position="103"/>
        <end position="122"/>
    </location>
</feature>
<feature type="domain" description="P-type ATPase A" evidence="8">
    <location>
        <begin position="143"/>
        <end position="234"/>
    </location>
</feature>
<feature type="transmembrane region" description="Helical" evidence="7">
    <location>
        <begin position="43"/>
        <end position="63"/>
    </location>
</feature>
<sequence>VRRERIAFWVGVGFTVPLFVLSMSRDFGLVGAWAHQPWVNWLFLALALPVQFFTGLGFYIGGFKSLRNRSANMDVLVAMGSSVAFFYSLAVIVVPLIAPGISIGEHVYFETAAMIITLIKLGKMLEVMAKGRTSAAIRKLMDLAPKIAHVIDKDGNEKDVPADQVRRGDVVIVKPGEAIPVDGEVIGGESSVNESMLTGESIPVDKKEGDEIFGATVNQQGLLKVKATGVGSETA</sequence>
<keyword evidence="4" id="KW-1278">Translocase</keyword>
<dbReference type="EMBL" id="BARV01035606">
    <property type="protein sequence ID" value="GAI58126.1"/>
    <property type="molecule type" value="Genomic_DNA"/>
</dbReference>
<dbReference type="PANTHER" id="PTHR43520">
    <property type="entry name" value="ATP7, ISOFORM B"/>
    <property type="match status" value="1"/>
</dbReference>
<feature type="non-terminal residue" evidence="9">
    <location>
        <position position="1"/>
    </location>
</feature>
<gene>
    <name evidence="9" type="ORF">S06H3_55527</name>
</gene>
<evidence type="ECO:0000256" key="3">
    <source>
        <dbReference type="ARBA" id="ARBA00022723"/>
    </source>
</evidence>
<comment type="caution">
    <text evidence="9">The sequence shown here is derived from an EMBL/GenBank/DDBJ whole genome shotgun (WGS) entry which is preliminary data.</text>
</comment>
<dbReference type="GO" id="GO:0055070">
    <property type="term" value="P:copper ion homeostasis"/>
    <property type="evidence" value="ECO:0007669"/>
    <property type="project" value="TreeGrafter"/>
</dbReference>
<dbReference type="AlphaFoldDB" id="X1QTK0"/>
<dbReference type="GO" id="GO:0012505">
    <property type="term" value="C:endomembrane system"/>
    <property type="evidence" value="ECO:0007669"/>
    <property type="project" value="UniProtKB-SubCell"/>
</dbReference>
<dbReference type="Pfam" id="PF00122">
    <property type="entry name" value="E1-E2_ATPase"/>
    <property type="match status" value="1"/>
</dbReference>
<dbReference type="GO" id="GO:0005507">
    <property type="term" value="F:copper ion binding"/>
    <property type="evidence" value="ECO:0007669"/>
    <property type="project" value="TreeGrafter"/>
</dbReference>
<evidence type="ECO:0000256" key="6">
    <source>
        <dbReference type="ARBA" id="ARBA00023136"/>
    </source>
</evidence>